<accession>A0A3Q7IYV8</accession>
<dbReference type="InterPro" id="IPR032881">
    <property type="entry name" value="Oberon-like_PHD"/>
</dbReference>
<evidence type="ECO:0000256" key="3">
    <source>
        <dbReference type="ARBA" id="ARBA00022771"/>
    </source>
</evidence>
<feature type="domain" description="Oberon-like PHD finger" evidence="6">
    <location>
        <begin position="2"/>
        <end position="66"/>
    </location>
</feature>
<sequence>MSHLEDALRSYMAKKVGGSINLDAHYLCRHCDSRMDLVRHALKLINTCTYVSSRADIEKILNIGICILSSSQRGS</sequence>
<dbReference type="InParanoid" id="A0A3Q7IYV8"/>
<dbReference type="GO" id="GO:0008270">
    <property type="term" value="F:zinc ion binding"/>
    <property type="evidence" value="ECO:0007669"/>
    <property type="project" value="UniProtKB-KW"/>
</dbReference>
<dbReference type="PaxDb" id="4081-Solyc09g060020.1.1"/>
<evidence type="ECO:0000256" key="5">
    <source>
        <dbReference type="ARBA" id="ARBA00023242"/>
    </source>
</evidence>
<dbReference type="Proteomes" id="UP000004994">
    <property type="component" value="Chromosome 9"/>
</dbReference>
<dbReference type="GO" id="GO:0005634">
    <property type="term" value="C:nucleus"/>
    <property type="evidence" value="ECO:0007669"/>
    <property type="project" value="UniProtKB-SubCell"/>
</dbReference>
<keyword evidence="3" id="KW-0863">Zinc-finger</keyword>
<evidence type="ECO:0000256" key="2">
    <source>
        <dbReference type="ARBA" id="ARBA00022723"/>
    </source>
</evidence>
<keyword evidence="5" id="KW-0539">Nucleus</keyword>
<name>A0A3Q7IYV8_SOLLC</name>
<organism evidence="7">
    <name type="scientific">Solanum lycopersicum</name>
    <name type="common">Tomato</name>
    <name type="synonym">Lycopersicon esculentum</name>
    <dbReference type="NCBI Taxonomy" id="4081"/>
    <lineage>
        <taxon>Eukaryota</taxon>
        <taxon>Viridiplantae</taxon>
        <taxon>Streptophyta</taxon>
        <taxon>Embryophyta</taxon>
        <taxon>Tracheophyta</taxon>
        <taxon>Spermatophyta</taxon>
        <taxon>Magnoliopsida</taxon>
        <taxon>eudicotyledons</taxon>
        <taxon>Gunneridae</taxon>
        <taxon>Pentapetalae</taxon>
        <taxon>asterids</taxon>
        <taxon>lamiids</taxon>
        <taxon>Solanales</taxon>
        <taxon>Solanaceae</taxon>
        <taxon>Solanoideae</taxon>
        <taxon>Solaneae</taxon>
        <taxon>Solanum</taxon>
        <taxon>Solanum subgen. Lycopersicon</taxon>
    </lineage>
</organism>
<keyword evidence="2" id="KW-0479">Metal-binding</keyword>
<proteinExistence type="predicted"/>
<evidence type="ECO:0000256" key="1">
    <source>
        <dbReference type="ARBA" id="ARBA00004123"/>
    </source>
</evidence>
<keyword evidence="4" id="KW-0862">Zinc</keyword>
<dbReference type="Gramene" id="Solyc09g060020.1.1">
    <property type="protein sequence ID" value="Solyc09g060020.1.1.1"/>
    <property type="gene ID" value="Solyc09g060020.1"/>
</dbReference>
<protein>
    <recommendedName>
        <fullName evidence="6">Oberon-like PHD finger domain-containing protein</fullName>
    </recommendedName>
</protein>
<evidence type="ECO:0000313" key="7">
    <source>
        <dbReference type="EnsemblPlants" id="Solyc09g060020.1.1.1"/>
    </source>
</evidence>
<dbReference type="Pfam" id="PF07227">
    <property type="entry name" value="PHD_Oberon"/>
    <property type="match status" value="1"/>
</dbReference>
<dbReference type="STRING" id="4081.A0A3Q7IYV8"/>
<evidence type="ECO:0000313" key="8">
    <source>
        <dbReference type="Proteomes" id="UP000004994"/>
    </source>
</evidence>
<dbReference type="EnsemblPlants" id="Solyc09g060020.1.1">
    <property type="protein sequence ID" value="Solyc09g060020.1.1.1"/>
    <property type="gene ID" value="Solyc09g060020.1"/>
</dbReference>
<dbReference type="PANTHER" id="PTHR33345">
    <property type="entry name" value="ADAPTER PROTEIN, PUTATIVE-RELATED"/>
    <property type="match status" value="1"/>
</dbReference>
<evidence type="ECO:0000259" key="6">
    <source>
        <dbReference type="Pfam" id="PF07227"/>
    </source>
</evidence>
<dbReference type="AlphaFoldDB" id="A0A3Q7IYV8"/>
<keyword evidence="8" id="KW-1185">Reference proteome</keyword>
<reference evidence="7" key="1">
    <citation type="journal article" date="2012" name="Nature">
        <title>The tomato genome sequence provides insights into fleshy fruit evolution.</title>
        <authorList>
            <consortium name="Tomato Genome Consortium"/>
        </authorList>
    </citation>
    <scope>NUCLEOTIDE SEQUENCE [LARGE SCALE GENOMIC DNA]</scope>
    <source>
        <strain evidence="7">cv. Heinz 1706</strain>
    </source>
</reference>
<reference evidence="7" key="2">
    <citation type="submission" date="2019-01" db="UniProtKB">
        <authorList>
            <consortium name="EnsemblPlants"/>
        </authorList>
    </citation>
    <scope>IDENTIFICATION</scope>
    <source>
        <strain evidence="7">cv. Heinz 1706</strain>
    </source>
</reference>
<dbReference type="PANTHER" id="PTHR33345:SF2">
    <property type="entry name" value="OBERON-LIKE PHD FINGER DOMAIN-CONTAINING PROTEIN"/>
    <property type="match status" value="1"/>
</dbReference>
<evidence type="ECO:0000256" key="4">
    <source>
        <dbReference type="ARBA" id="ARBA00022833"/>
    </source>
</evidence>
<comment type="subcellular location">
    <subcellularLocation>
        <location evidence="1">Nucleus</location>
    </subcellularLocation>
</comment>